<reference evidence="7 8" key="1">
    <citation type="submission" date="2016-10" db="EMBL/GenBank/DDBJ databases">
        <authorList>
            <person name="de Groot N.N."/>
        </authorList>
    </citation>
    <scope>NUCLEOTIDE SEQUENCE [LARGE SCALE GENOMIC DNA]</scope>
    <source>
        <strain evidence="7 8">CGMCC 4.2026</strain>
    </source>
</reference>
<evidence type="ECO:0000256" key="2">
    <source>
        <dbReference type="ARBA" id="ARBA00023015"/>
    </source>
</evidence>
<feature type="domain" description="RNA polymerase sigma-70 region 2" evidence="5">
    <location>
        <begin position="21"/>
        <end position="86"/>
    </location>
</feature>
<evidence type="ECO:0000256" key="1">
    <source>
        <dbReference type="ARBA" id="ARBA00010641"/>
    </source>
</evidence>
<evidence type="ECO:0000256" key="3">
    <source>
        <dbReference type="ARBA" id="ARBA00023082"/>
    </source>
</evidence>
<dbReference type="InterPro" id="IPR007627">
    <property type="entry name" value="RNA_pol_sigma70_r2"/>
</dbReference>
<dbReference type="OrthoDB" id="3698333at2"/>
<evidence type="ECO:0000313" key="8">
    <source>
        <dbReference type="Proteomes" id="UP000181951"/>
    </source>
</evidence>
<dbReference type="GO" id="GO:0006352">
    <property type="term" value="P:DNA-templated transcription initiation"/>
    <property type="evidence" value="ECO:0007669"/>
    <property type="project" value="InterPro"/>
</dbReference>
<dbReference type="Gene3D" id="1.10.10.10">
    <property type="entry name" value="Winged helix-like DNA-binding domain superfamily/Winged helix DNA-binding domain"/>
    <property type="match status" value="1"/>
</dbReference>
<evidence type="ECO:0000259" key="5">
    <source>
        <dbReference type="Pfam" id="PF04542"/>
    </source>
</evidence>
<keyword evidence="8" id="KW-1185">Reference proteome</keyword>
<dbReference type="STRING" id="310780.SAMN05216267_1010168"/>
<dbReference type="NCBIfam" id="TIGR02937">
    <property type="entry name" value="sigma70-ECF"/>
    <property type="match status" value="1"/>
</dbReference>
<dbReference type="Pfam" id="PF04542">
    <property type="entry name" value="Sigma70_r2"/>
    <property type="match status" value="1"/>
</dbReference>
<dbReference type="PANTHER" id="PTHR43133">
    <property type="entry name" value="RNA POLYMERASE ECF-TYPE SIGMA FACTO"/>
    <property type="match status" value="1"/>
</dbReference>
<proteinExistence type="inferred from homology"/>
<dbReference type="CDD" id="cd06171">
    <property type="entry name" value="Sigma70_r4"/>
    <property type="match status" value="1"/>
</dbReference>
<name>A0A1H8JK34_9ACTN</name>
<evidence type="ECO:0000313" key="7">
    <source>
        <dbReference type="EMBL" id="SEN81134.1"/>
    </source>
</evidence>
<evidence type="ECO:0000259" key="6">
    <source>
        <dbReference type="Pfam" id="PF08281"/>
    </source>
</evidence>
<dbReference type="EMBL" id="FODD01000010">
    <property type="protein sequence ID" value="SEN81134.1"/>
    <property type="molecule type" value="Genomic_DNA"/>
</dbReference>
<sequence>MDDDELIARLAGGDENALRELFGRHAPWLAARLRAALPARDVEDVLQETFLAVWRSAPDYRPQGSPGGWLWVIARRQAAGWLRRHGHDASPVDTAGLDDTALDGALAAAGRAAARDPVEAVMARTDLAAALAVLGPQGSPEREVWRLLYVEDRPVAQVARALGVPQGTVKSRAHRVRRLMRTALAGRAAQEEGL</sequence>
<organism evidence="7 8">
    <name type="scientific">Actinacidiphila rubida</name>
    <dbReference type="NCBI Taxonomy" id="310780"/>
    <lineage>
        <taxon>Bacteria</taxon>
        <taxon>Bacillati</taxon>
        <taxon>Actinomycetota</taxon>
        <taxon>Actinomycetes</taxon>
        <taxon>Kitasatosporales</taxon>
        <taxon>Streptomycetaceae</taxon>
        <taxon>Actinacidiphila</taxon>
    </lineage>
</organism>
<keyword evidence="4" id="KW-0804">Transcription</keyword>
<dbReference type="PANTHER" id="PTHR43133:SF46">
    <property type="entry name" value="RNA POLYMERASE SIGMA-70 FACTOR ECF SUBFAMILY"/>
    <property type="match status" value="1"/>
</dbReference>
<protein>
    <submittedName>
        <fullName evidence="7">RNA polymerase sigma-70 factor, ECF subfamily</fullName>
    </submittedName>
</protein>
<dbReference type="Pfam" id="PF08281">
    <property type="entry name" value="Sigma70_r4_2"/>
    <property type="match status" value="1"/>
</dbReference>
<comment type="similarity">
    <text evidence="1">Belongs to the sigma-70 factor family. ECF subfamily.</text>
</comment>
<dbReference type="InterPro" id="IPR039425">
    <property type="entry name" value="RNA_pol_sigma-70-like"/>
</dbReference>
<keyword evidence="2" id="KW-0805">Transcription regulation</keyword>
<dbReference type="SUPFAM" id="SSF88946">
    <property type="entry name" value="Sigma2 domain of RNA polymerase sigma factors"/>
    <property type="match status" value="1"/>
</dbReference>
<dbReference type="InterPro" id="IPR013325">
    <property type="entry name" value="RNA_pol_sigma_r2"/>
</dbReference>
<dbReference type="RefSeq" id="WP_069466700.1">
    <property type="nucleotide sequence ID" value="NZ_FODD01000010.1"/>
</dbReference>
<evidence type="ECO:0000256" key="4">
    <source>
        <dbReference type="ARBA" id="ARBA00023163"/>
    </source>
</evidence>
<dbReference type="InterPro" id="IPR013324">
    <property type="entry name" value="RNA_pol_sigma_r3/r4-like"/>
</dbReference>
<dbReference type="GO" id="GO:0003677">
    <property type="term" value="F:DNA binding"/>
    <property type="evidence" value="ECO:0007669"/>
    <property type="project" value="InterPro"/>
</dbReference>
<dbReference type="GO" id="GO:0016987">
    <property type="term" value="F:sigma factor activity"/>
    <property type="evidence" value="ECO:0007669"/>
    <property type="project" value="UniProtKB-KW"/>
</dbReference>
<dbReference type="SUPFAM" id="SSF88659">
    <property type="entry name" value="Sigma3 and sigma4 domains of RNA polymerase sigma factors"/>
    <property type="match status" value="1"/>
</dbReference>
<dbReference type="InterPro" id="IPR036388">
    <property type="entry name" value="WH-like_DNA-bd_sf"/>
</dbReference>
<dbReference type="InterPro" id="IPR014284">
    <property type="entry name" value="RNA_pol_sigma-70_dom"/>
</dbReference>
<dbReference type="Proteomes" id="UP000181951">
    <property type="component" value="Unassembled WGS sequence"/>
</dbReference>
<accession>A0A1H8JK34</accession>
<dbReference type="InterPro" id="IPR013249">
    <property type="entry name" value="RNA_pol_sigma70_r4_t2"/>
</dbReference>
<dbReference type="AlphaFoldDB" id="A0A1H8JK34"/>
<feature type="domain" description="RNA polymerase sigma factor 70 region 4 type 2" evidence="6">
    <location>
        <begin position="141"/>
        <end position="179"/>
    </location>
</feature>
<keyword evidence="3" id="KW-0731">Sigma factor</keyword>
<dbReference type="Gene3D" id="1.10.1740.10">
    <property type="match status" value="1"/>
</dbReference>
<gene>
    <name evidence="7" type="ORF">SAMN05216267_1010168</name>
</gene>